<comment type="caution">
    <text evidence="1">The sequence shown here is derived from an EMBL/GenBank/DDBJ whole genome shotgun (WGS) entry which is preliminary data.</text>
</comment>
<dbReference type="EMBL" id="QUQM01000009">
    <property type="protein sequence ID" value="KAA8641683.1"/>
    <property type="molecule type" value="Genomic_DNA"/>
</dbReference>
<sequence length="439" mass="49927">MLVTWYVDGVHKGADFVVELCMENTAEINIIEDFVRKSAHEEMERDGYTRFPLSNPTGVMEMEQDCEKFEKITAPSFHYCKLPGAEFLTSDLEVRSTQNSRDLAKVEKVRRHLETRFGKKVEELIMQGPSIVECVAVPESDQKSLLDFMTAHPIHTRDAISFFIPLTGNADWDNGLFAICTGSHHQSLEQFYRQPERYIHRIVVEQYWVLPVEGATFVQPSPNGACRLLDILSAMAGRKPQRIIQAKDIFDCMLRQLNNVSKYFEKDHTQLVLRIDPKPDQDIRLAALFMSGEDPWDRSFYRLLGSRGMVIPKTYGMVSKFLRNQGLEASTFVREALRSGQILLRIEEGVGVPGISLCLLPVFPKLQHLPRDEEAKAIQLLKGSSMILRLAARLSPLLVGRHGYQAWYNYHIGSLKISFQALELEGSHTTPASDPIRCT</sequence>
<dbReference type="AlphaFoldDB" id="A0A5M9M9T3"/>
<dbReference type="Proteomes" id="UP000324241">
    <property type="component" value="Unassembled WGS sequence"/>
</dbReference>
<dbReference type="OrthoDB" id="4321627at2759"/>
<evidence type="ECO:0000313" key="2">
    <source>
        <dbReference type="Proteomes" id="UP000324241"/>
    </source>
</evidence>
<dbReference type="GeneID" id="54334520"/>
<gene>
    <name evidence="1" type="ORF">ATNIH1004_011819</name>
</gene>
<dbReference type="VEuPathDB" id="FungiDB:EYZ11_012790"/>
<dbReference type="VEuPathDB" id="FungiDB:EYZ11_005993"/>
<evidence type="ECO:0000313" key="1">
    <source>
        <dbReference type="EMBL" id="KAA8641683.1"/>
    </source>
</evidence>
<accession>A0A5M9M9T3</accession>
<protein>
    <submittedName>
        <fullName evidence="1">Uncharacterized protein</fullName>
    </submittedName>
</protein>
<organism evidence="1 2">
    <name type="scientific">Aspergillus tanneri</name>
    <dbReference type="NCBI Taxonomy" id="1220188"/>
    <lineage>
        <taxon>Eukaryota</taxon>
        <taxon>Fungi</taxon>
        <taxon>Dikarya</taxon>
        <taxon>Ascomycota</taxon>
        <taxon>Pezizomycotina</taxon>
        <taxon>Eurotiomycetes</taxon>
        <taxon>Eurotiomycetidae</taxon>
        <taxon>Eurotiales</taxon>
        <taxon>Aspergillaceae</taxon>
        <taxon>Aspergillus</taxon>
        <taxon>Aspergillus subgen. Circumdati</taxon>
    </lineage>
</organism>
<dbReference type="RefSeq" id="XP_033421045.1">
    <property type="nucleotide sequence ID" value="XM_033576381.1"/>
</dbReference>
<name>A0A5M9M9T3_9EURO</name>
<proteinExistence type="predicted"/>
<reference evidence="1 2" key="1">
    <citation type="submission" date="2019-08" db="EMBL/GenBank/DDBJ databases">
        <title>The genome sequence of a newly discovered highly antifungal drug resistant Aspergillus species, Aspergillus tanneri NIH 1004.</title>
        <authorList>
            <person name="Mounaud S."/>
            <person name="Singh I."/>
            <person name="Joardar V."/>
            <person name="Pakala S."/>
            <person name="Pakala S."/>
            <person name="Venepally P."/>
            <person name="Chung J.K."/>
            <person name="Losada L."/>
            <person name="Nierman W.C."/>
        </authorList>
    </citation>
    <scope>NUCLEOTIDE SEQUENCE [LARGE SCALE GENOMIC DNA]</scope>
    <source>
        <strain evidence="1 2">NIH1004</strain>
    </source>
</reference>